<dbReference type="AlphaFoldDB" id="A0A1T4MD22"/>
<evidence type="ECO:0000313" key="2">
    <source>
        <dbReference type="Proteomes" id="UP000190389"/>
    </source>
</evidence>
<accession>A0A1T4MD22</accession>
<dbReference type="STRING" id="171291.SAMN02745154_00688"/>
<protein>
    <submittedName>
        <fullName evidence="1">Uncharacterized protein</fullName>
    </submittedName>
</protein>
<keyword evidence="2" id="KW-1185">Reference proteome</keyword>
<gene>
    <name evidence="1" type="ORF">SAMN02745154_00688</name>
</gene>
<dbReference type="NCBIfam" id="NF045943">
    <property type="entry name" value="MAG3720_fam"/>
    <property type="match status" value="1"/>
</dbReference>
<name>A0A1T4MD22_9BACT</name>
<dbReference type="EMBL" id="FUXF01000039">
    <property type="protein sequence ID" value="SJZ64822.1"/>
    <property type="molecule type" value="Genomic_DNA"/>
</dbReference>
<dbReference type="RefSeq" id="WP_078747377.1">
    <property type="nucleotide sequence ID" value="NZ_FUXF01000039.1"/>
</dbReference>
<organism evidence="1 2">
    <name type="scientific">Mycoplasmopsis verecunda</name>
    <dbReference type="NCBI Taxonomy" id="171291"/>
    <lineage>
        <taxon>Bacteria</taxon>
        <taxon>Bacillati</taxon>
        <taxon>Mycoplasmatota</taxon>
        <taxon>Mycoplasmoidales</taxon>
        <taxon>Metamycoplasmataceae</taxon>
        <taxon>Mycoplasmopsis</taxon>
    </lineage>
</organism>
<dbReference type="Proteomes" id="UP000190389">
    <property type="component" value="Unassembled WGS sequence"/>
</dbReference>
<reference evidence="2" key="1">
    <citation type="submission" date="2017-02" db="EMBL/GenBank/DDBJ databases">
        <authorList>
            <person name="Varghese N."/>
            <person name="Submissions S."/>
        </authorList>
    </citation>
    <scope>NUCLEOTIDE SEQUENCE [LARGE SCALE GENOMIC DNA]</scope>
    <source>
        <strain evidence="2">ATCC 27862</strain>
    </source>
</reference>
<sequence length="402" mass="47182">MKKYFINFHIRSNECFCAFIKNISNNYLNIKLNTNSQISYQNVTELTTWHDEVMSEVKNIINNEQLIINYVFDDNIFPNLEQKIMVNKLNCSKISCDAKTLHDLFDKKNQLLAHSKTIEDFISTSPINYMMQKNEIIKEYRDIPKNREAETITQYLSTFSTNLNDKLNDFKSIFSPKIPNSKINYFLKSQILSFNIKDMPTNSLITDIEQNYISYFVVKNGSVLTYNKIPYGYGLLQHYLNDDHMSKLKYLIKHSQEHITQDLSQEEILEIKAISKIYNEYKNVLLQALVQHIIKSYKNPLISNLNHIAFTGQFAWMVSDIEKTFFTHFNKYNMIVQSINNASNFKLFALEDIILEQVVLATNNSRKETIQNNTIMSKIDYTHPKAKSNFISKFMSKINIFK</sequence>
<proteinExistence type="predicted"/>
<evidence type="ECO:0000313" key="1">
    <source>
        <dbReference type="EMBL" id="SJZ64822.1"/>
    </source>
</evidence>